<evidence type="ECO:0000256" key="1">
    <source>
        <dbReference type="SAM" id="MobiDB-lite"/>
    </source>
</evidence>
<organism evidence="2 3">
    <name type="scientific">Aurantimonas manganoxydans (strain ATCC BAA-1229 / DSM 21871 / SI85-9A1)</name>
    <dbReference type="NCBI Taxonomy" id="287752"/>
    <lineage>
        <taxon>Bacteria</taxon>
        <taxon>Pseudomonadati</taxon>
        <taxon>Pseudomonadota</taxon>
        <taxon>Alphaproteobacteria</taxon>
        <taxon>Hyphomicrobiales</taxon>
        <taxon>Aurantimonadaceae</taxon>
        <taxon>Aurantimonas</taxon>
    </lineage>
</organism>
<proteinExistence type="predicted"/>
<dbReference type="EMBL" id="AAPJ01000004">
    <property type="protein sequence ID" value="EAS49705.1"/>
    <property type="molecule type" value="Genomic_DNA"/>
</dbReference>
<feature type="compositionally biased region" description="Basic and acidic residues" evidence="1">
    <location>
        <begin position="55"/>
        <end position="69"/>
    </location>
</feature>
<dbReference type="AlphaFoldDB" id="Q1YH74"/>
<feature type="compositionally biased region" description="Pro residues" evidence="1">
    <location>
        <begin position="21"/>
        <end position="32"/>
    </location>
</feature>
<sequence>MRKRSGIRAGVSLPASAAPSLPLPRNAPPSGVPGPHDTGQDDQPRRQTMSAVAIDESRPRTRVKERAEEQSSSMDEAQQAAIRMLANDLHRLNQSVMKAVEAGVSVELVRSARHHSGNGNWGDLLIPVVVKTGG</sequence>
<accession>Q1YH74</accession>
<dbReference type="BioCyc" id="AURANTIMONAS:SI859A1_00364-MONOMER"/>
<protein>
    <submittedName>
        <fullName evidence="2">Uncharacterized protein</fullName>
    </submittedName>
</protein>
<keyword evidence="3" id="KW-1185">Reference proteome</keyword>
<evidence type="ECO:0000313" key="2">
    <source>
        <dbReference type="EMBL" id="EAS49705.1"/>
    </source>
</evidence>
<feature type="region of interest" description="Disordered" evidence="1">
    <location>
        <begin position="1"/>
        <end position="78"/>
    </location>
</feature>
<dbReference type="HOGENOM" id="CLU_1893832_0_0_5"/>
<name>Q1YH74_AURMS</name>
<reference evidence="2 3" key="1">
    <citation type="journal article" date="2008" name="Appl. Environ. Microbiol.">
        <title>Genomic insights into Mn(II) oxidation by the marine alphaproteobacterium Aurantimonas sp. strain SI85-9A1.</title>
        <authorList>
            <person name="Dick G.J."/>
            <person name="Podell S."/>
            <person name="Johnson H.A."/>
            <person name="Rivera-Espinoza Y."/>
            <person name="Bernier-Latmani R."/>
            <person name="McCarthy J.K."/>
            <person name="Torpey J.W."/>
            <person name="Clement B.G."/>
            <person name="Gaasterland T."/>
            <person name="Tebo B.M."/>
        </authorList>
    </citation>
    <scope>NUCLEOTIDE SEQUENCE [LARGE SCALE GENOMIC DNA]</scope>
    <source>
        <strain evidence="2 3">SI85-9A1</strain>
    </source>
</reference>
<dbReference type="Proteomes" id="UP000000321">
    <property type="component" value="Unassembled WGS sequence"/>
</dbReference>
<evidence type="ECO:0000313" key="3">
    <source>
        <dbReference type="Proteomes" id="UP000000321"/>
    </source>
</evidence>
<gene>
    <name evidence="2" type="ORF">SI859A1_00364</name>
</gene>
<comment type="caution">
    <text evidence="2">The sequence shown here is derived from an EMBL/GenBank/DDBJ whole genome shotgun (WGS) entry which is preliminary data.</text>
</comment>